<gene>
    <name evidence="1" type="ORF">SAMN06265219_11455</name>
</gene>
<proteinExistence type="predicted"/>
<evidence type="ECO:0000313" key="1">
    <source>
        <dbReference type="EMBL" id="SMO89136.1"/>
    </source>
</evidence>
<dbReference type="Proteomes" id="UP000317557">
    <property type="component" value="Unassembled WGS sequence"/>
</dbReference>
<accession>A0A521EZ78</accession>
<reference evidence="1 2" key="1">
    <citation type="submission" date="2017-05" db="EMBL/GenBank/DDBJ databases">
        <authorList>
            <person name="Varghese N."/>
            <person name="Submissions S."/>
        </authorList>
    </citation>
    <scope>NUCLEOTIDE SEQUENCE [LARGE SCALE GENOMIC DNA]</scope>
    <source>
        <strain evidence="1 2">DSM 21985</strain>
    </source>
</reference>
<keyword evidence="2" id="KW-1185">Reference proteome</keyword>
<dbReference type="EMBL" id="FXTP01000014">
    <property type="protein sequence ID" value="SMO89136.1"/>
    <property type="molecule type" value="Genomic_DNA"/>
</dbReference>
<sequence>MNIAKFNGDSFTSLMASKLRLHNFLYHSICLAALLLLSGCHAYILDDAQQDLRSSFTAGDYERSTQLLEKFKSDDVYKGKDAVLKNLESGMVHHFAGNYDSSNVFFDKSEKQIDDAYTKSISRGLASLLVNDNTLVYDGEPYEDVYLNAFKSLNYVQLGDWEAALVETRRMAFKMEQLDIRIKGLAEAFAQKDTTGKVDWSSGEVNIQNSAFSHYLAAVLYAKTGKPDDARIEFEKLGTALQEQSRLTERETSLKELERIREPQNYNVLISAFSGQAPIKQQEDFRLWLDAEDGEGSFYVKFSIPTIHLYPSRVYSIRAKIDETYIPLHLIEEMDVVSKEVYKAKKPVIYARSLLRATVKATGSTLIASSVRKENKGLGLLVDILGIIGQEATEKADLRGWQTMPGKAWMNVIELPPGNHPIEIQYLSRTGRVLFTEHQSITVEENTALELVESIYSQ</sequence>
<dbReference type="AlphaFoldDB" id="A0A521EZ78"/>
<organism evidence="1 2">
    <name type="scientific">Gracilimonas mengyeensis</name>
    <dbReference type="NCBI Taxonomy" id="1302730"/>
    <lineage>
        <taxon>Bacteria</taxon>
        <taxon>Pseudomonadati</taxon>
        <taxon>Balneolota</taxon>
        <taxon>Balneolia</taxon>
        <taxon>Balneolales</taxon>
        <taxon>Balneolaceae</taxon>
        <taxon>Gracilimonas</taxon>
    </lineage>
</organism>
<protein>
    <submittedName>
        <fullName evidence="1">Uncharacterized protein</fullName>
    </submittedName>
</protein>
<evidence type="ECO:0000313" key="2">
    <source>
        <dbReference type="Proteomes" id="UP000317557"/>
    </source>
</evidence>
<name>A0A521EZ78_9BACT</name>